<dbReference type="PANTHER" id="PTHR13396">
    <property type="entry name" value="NEDD4 FAMILY INTERACTING PROTEIN 1/2"/>
    <property type="match status" value="1"/>
</dbReference>
<evidence type="ECO:0000256" key="6">
    <source>
        <dbReference type="SAM" id="Phobius"/>
    </source>
</evidence>
<feature type="transmembrane region" description="Helical" evidence="6">
    <location>
        <begin position="98"/>
        <end position="117"/>
    </location>
</feature>
<keyword evidence="4 6" id="KW-0472">Membrane</keyword>
<accession>A0ABM0GXX4</accession>
<feature type="transmembrane region" description="Helical" evidence="6">
    <location>
        <begin position="162"/>
        <end position="182"/>
    </location>
</feature>
<feature type="compositionally biased region" description="Acidic residues" evidence="5">
    <location>
        <begin position="11"/>
        <end position="20"/>
    </location>
</feature>
<gene>
    <name evidence="8" type="primary">LOC100372095</name>
</gene>
<evidence type="ECO:0000313" key="7">
    <source>
        <dbReference type="Proteomes" id="UP000694865"/>
    </source>
</evidence>
<dbReference type="PANTHER" id="PTHR13396:SF5">
    <property type="entry name" value="NEDD4 FAMILY INTERACTING PROTEIN"/>
    <property type="match status" value="1"/>
</dbReference>
<keyword evidence="3 6" id="KW-1133">Transmembrane helix</keyword>
<proteinExistence type="predicted"/>
<feature type="transmembrane region" description="Helical" evidence="6">
    <location>
        <begin position="129"/>
        <end position="150"/>
    </location>
</feature>
<protein>
    <submittedName>
        <fullName evidence="8">NEDD4 family-interacting protein 1-like</fullName>
    </submittedName>
</protein>
<feature type="region of interest" description="Disordered" evidence="5">
    <location>
        <begin position="28"/>
        <end position="66"/>
    </location>
</feature>
<feature type="compositionally biased region" description="Basic and acidic residues" evidence="5">
    <location>
        <begin position="1"/>
        <end position="10"/>
    </location>
</feature>
<dbReference type="RefSeq" id="XP_002739800.1">
    <property type="nucleotide sequence ID" value="XM_002739754.2"/>
</dbReference>
<dbReference type="CDD" id="cd22212">
    <property type="entry name" value="NDFIP-like"/>
    <property type="match status" value="1"/>
</dbReference>
<evidence type="ECO:0000256" key="4">
    <source>
        <dbReference type="ARBA" id="ARBA00023136"/>
    </source>
</evidence>
<comment type="subcellular location">
    <subcellularLocation>
        <location evidence="1">Membrane</location>
        <topology evidence="1">Multi-pass membrane protein</topology>
    </subcellularLocation>
</comment>
<evidence type="ECO:0000256" key="3">
    <source>
        <dbReference type="ARBA" id="ARBA00022989"/>
    </source>
</evidence>
<evidence type="ECO:0000256" key="2">
    <source>
        <dbReference type="ARBA" id="ARBA00022692"/>
    </source>
</evidence>
<dbReference type="InterPro" id="IPR019325">
    <property type="entry name" value="NEDD4/Bsd2"/>
</dbReference>
<dbReference type="GeneID" id="100372095"/>
<feature type="region of interest" description="Disordered" evidence="5">
    <location>
        <begin position="1"/>
        <end position="20"/>
    </location>
</feature>
<reference evidence="8" key="1">
    <citation type="submission" date="2025-08" db="UniProtKB">
        <authorList>
            <consortium name="RefSeq"/>
        </authorList>
    </citation>
    <scope>IDENTIFICATION</scope>
    <source>
        <tissue evidence="8">Testes</tissue>
    </source>
</reference>
<name>A0ABM0GXX4_SACKO</name>
<keyword evidence="7" id="KW-1185">Reference proteome</keyword>
<evidence type="ECO:0000256" key="5">
    <source>
        <dbReference type="SAM" id="MobiDB-lite"/>
    </source>
</evidence>
<evidence type="ECO:0000313" key="8">
    <source>
        <dbReference type="RefSeq" id="XP_002739800.1"/>
    </source>
</evidence>
<keyword evidence="2 6" id="KW-0812">Transmembrane</keyword>
<dbReference type="Pfam" id="PF10176">
    <property type="entry name" value="NEDD4_Bsd2"/>
    <property type="match status" value="1"/>
</dbReference>
<evidence type="ECO:0000256" key="1">
    <source>
        <dbReference type="ARBA" id="ARBA00004141"/>
    </source>
</evidence>
<organism evidence="7 8">
    <name type="scientific">Saccoglossus kowalevskii</name>
    <name type="common">Acorn worm</name>
    <dbReference type="NCBI Taxonomy" id="10224"/>
    <lineage>
        <taxon>Eukaryota</taxon>
        <taxon>Metazoa</taxon>
        <taxon>Hemichordata</taxon>
        <taxon>Enteropneusta</taxon>
        <taxon>Harrimaniidae</taxon>
        <taxon>Saccoglossus</taxon>
    </lineage>
</organism>
<dbReference type="Proteomes" id="UP000694865">
    <property type="component" value="Unplaced"/>
</dbReference>
<sequence length="202" mass="22980">MDQPPKYEELHIDDDDDEDSSAVIMALVVPPPSPEDTRPSTPVPPEDPKDDTDPPPYNIASTLPSYDDVQKQKDTEPLMNQDPEAREHDVDMDLGGDVMFICTFIIAFIFNWVGLLFSFCMTTTVAGRYGAISGFGLSIIKWVVIMMHTASLTDYVDTLPCLWWILLLLGMMLFLRGAVMYIKVKRQFTTGVRTRFSYFYIY</sequence>